<feature type="transmembrane region" description="Helical" evidence="1">
    <location>
        <begin position="105"/>
        <end position="126"/>
    </location>
</feature>
<keyword evidence="1" id="KW-1133">Transmembrane helix</keyword>
<feature type="transmembrane region" description="Helical" evidence="1">
    <location>
        <begin position="176"/>
        <end position="197"/>
    </location>
</feature>
<keyword evidence="1" id="KW-0812">Transmembrane</keyword>
<protein>
    <submittedName>
        <fullName evidence="2">Uncharacterized protein</fullName>
    </submittedName>
</protein>
<name>A0A8H7KD93_BIOOC</name>
<dbReference type="EMBL" id="JADCTT010000009">
    <property type="protein sequence ID" value="KAF9748144.1"/>
    <property type="molecule type" value="Genomic_DNA"/>
</dbReference>
<organism evidence="2 3">
    <name type="scientific">Bionectria ochroleuca</name>
    <name type="common">Gliocladium roseum</name>
    <dbReference type="NCBI Taxonomy" id="29856"/>
    <lineage>
        <taxon>Eukaryota</taxon>
        <taxon>Fungi</taxon>
        <taxon>Dikarya</taxon>
        <taxon>Ascomycota</taxon>
        <taxon>Pezizomycotina</taxon>
        <taxon>Sordariomycetes</taxon>
        <taxon>Hypocreomycetidae</taxon>
        <taxon>Hypocreales</taxon>
        <taxon>Bionectriaceae</taxon>
        <taxon>Clonostachys</taxon>
    </lineage>
</organism>
<gene>
    <name evidence="2" type="ORF">IM811_017649</name>
</gene>
<feature type="transmembrane region" description="Helical" evidence="1">
    <location>
        <begin position="209"/>
        <end position="229"/>
    </location>
</feature>
<dbReference type="Proteomes" id="UP000616885">
    <property type="component" value="Unassembled WGS sequence"/>
</dbReference>
<proteinExistence type="predicted"/>
<evidence type="ECO:0000313" key="2">
    <source>
        <dbReference type="EMBL" id="KAF9748144.1"/>
    </source>
</evidence>
<evidence type="ECO:0000313" key="3">
    <source>
        <dbReference type="Proteomes" id="UP000616885"/>
    </source>
</evidence>
<comment type="caution">
    <text evidence="2">The sequence shown here is derived from an EMBL/GenBank/DDBJ whole genome shotgun (WGS) entry which is preliminary data.</text>
</comment>
<dbReference type="AlphaFoldDB" id="A0A8H7KD93"/>
<evidence type="ECO:0000256" key="1">
    <source>
        <dbReference type="SAM" id="Phobius"/>
    </source>
</evidence>
<feature type="transmembrane region" description="Helical" evidence="1">
    <location>
        <begin position="146"/>
        <end position="169"/>
    </location>
</feature>
<feature type="transmembrane region" description="Helical" evidence="1">
    <location>
        <begin position="36"/>
        <end position="56"/>
    </location>
</feature>
<sequence length="243" mass="27093">MIPALRIQDSFFYVCATTLSFVLLTTTKPRPVIKSALFTAGLAWCCAVKIALMVQLGHNGDRSGTMGFPMEVLVGLILHSCLPLTKIYAALISPILVLTIPAIMLANLYLTLIFFSTAVGFIWNILSVRFHSSTSFAFLLPLRSRLTYFSSPTITWIGWVCMPFLIFFITMIAYGAGYLCYIWIGIISETEVSYLFFPRTSISITDLDQAFALSSGLISLLWPILFDLLSQLKSKRATEQLEV</sequence>
<reference evidence="2" key="1">
    <citation type="submission" date="2020-10" db="EMBL/GenBank/DDBJ databases">
        <title>High-Quality Genome Resource of Clonostachys rosea strain S41 by Oxford Nanopore Long-Read Sequencing.</title>
        <authorList>
            <person name="Wang H."/>
        </authorList>
    </citation>
    <scope>NUCLEOTIDE SEQUENCE</scope>
    <source>
        <strain evidence="2">S41</strain>
    </source>
</reference>
<keyword evidence="1" id="KW-0472">Membrane</keyword>
<accession>A0A8H7KD93</accession>
<feature type="transmembrane region" description="Helical" evidence="1">
    <location>
        <begin position="76"/>
        <end position="98"/>
    </location>
</feature>
<feature type="transmembrane region" description="Helical" evidence="1">
    <location>
        <begin position="6"/>
        <end position="24"/>
    </location>
</feature>